<dbReference type="Pfam" id="PF07859">
    <property type="entry name" value="Abhydrolase_3"/>
    <property type="match status" value="1"/>
</dbReference>
<dbReference type="InterPro" id="IPR002168">
    <property type="entry name" value="Lipase_GDXG_HIS_AS"/>
</dbReference>
<name>A0ABY6GQ66_9GAMM</name>
<dbReference type="Proteomes" id="UP001163255">
    <property type="component" value="Chromosome"/>
</dbReference>
<dbReference type="InterPro" id="IPR029058">
    <property type="entry name" value="AB_hydrolase_fold"/>
</dbReference>
<dbReference type="Gene3D" id="3.40.50.1820">
    <property type="entry name" value="alpha/beta hydrolase"/>
    <property type="match status" value="1"/>
</dbReference>
<dbReference type="PROSITE" id="PS01173">
    <property type="entry name" value="LIPASE_GDXG_HIS"/>
    <property type="match status" value="1"/>
</dbReference>
<comment type="similarity">
    <text evidence="1">Belongs to the 'GDXG' lipolytic enzyme family.</text>
</comment>
<evidence type="ECO:0000313" key="5">
    <source>
        <dbReference type="EMBL" id="UYM14901.1"/>
    </source>
</evidence>
<reference evidence="5" key="1">
    <citation type="submission" date="2022-10" db="EMBL/GenBank/DDBJ databases">
        <title>Completed Genome Sequence of two octocoral isolated bacterium, Endozoicomonas euniceicola EF212T and Endozoicomonas gorgoniicola PS125T.</title>
        <authorList>
            <person name="Chiou Y.-J."/>
            <person name="Chen Y.-H."/>
        </authorList>
    </citation>
    <scope>NUCLEOTIDE SEQUENCE</scope>
    <source>
        <strain evidence="5">EF212</strain>
    </source>
</reference>
<evidence type="ECO:0000259" key="4">
    <source>
        <dbReference type="Pfam" id="PF07859"/>
    </source>
</evidence>
<dbReference type="EMBL" id="CP103300">
    <property type="protein sequence ID" value="UYM14901.1"/>
    <property type="molecule type" value="Genomic_DNA"/>
</dbReference>
<keyword evidence="3" id="KW-0732">Signal</keyword>
<sequence length="336" mass="37059">MKKTLLGLSLVAPIMATAADFYVPDTISKEGQAFLSTQFTVQLRQESAIPDAMTKEDWLAMQAKANEDIIPLNTAVVEKYKPTLKEMTLGGVGTLEIKPYGWKDNGKLLVYVHGGAYISYNSRATLASSVPVAHDTGLRVVSIDYTLAPMGNYKQATDDVIAVIDALRQQGYNMNDIAIYGDSAGGGLVAGSVLKMRDQNKPLPAAVVLWSPWADITETGDTYYTLKDAEPLYRYDLLLKPSADAYANTEDQKHPYVSPVYGDYSKPFPPTLIQAGTKEIFLSNAVRLYQAIDSHGGEAKLDIYEGMWHVFQAFSFDIPEAHLARRKMSQFLDSHL</sequence>
<dbReference type="InterPro" id="IPR050300">
    <property type="entry name" value="GDXG_lipolytic_enzyme"/>
</dbReference>
<keyword evidence="2 5" id="KW-0378">Hydrolase</keyword>
<dbReference type="RefSeq" id="WP_262596633.1">
    <property type="nucleotide sequence ID" value="NZ_CP103300.1"/>
</dbReference>
<dbReference type="PANTHER" id="PTHR48081">
    <property type="entry name" value="AB HYDROLASE SUPERFAMILY PROTEIN C4A8.06C"/>
    <property type="match status" value="1"/>
</dbReference>
<evidence type="ECO:0000256" key="1">
    <source>
        <dbReference type="ARBA" id="ARBA00010515"/>
    </source>
</evidence>
<accession>A0ABY6GQ66</accession>
<dbReference type="GO" id="GO:0016787">
    <property type="term" value="F:hydrolase activity"/>
    <property type="evidence" value="ECO:0007669"/>
    <property type="project" value="UniProtKB-KW"/>
</dbReference>
<protein>
    <submittedName>
        <fullName evidence="5">Alpha/beta hydrolase</fullName>
    </submittedName>
</protein>
<evidence type="ECO:0000313" key="6">
    <source>
        <dbReference type="Proteomes" id="UP001163255"/>
    </source>
</evidence>
<evidence type="ECO:0000256" key="2">
    <source>
        <dbReference type="ARBA" id="ARBA00022801"/>
    </source>
</evidence>
<organism evidence="5 6">
    <name type="scientific">Endozoicomonas euniceicola</name>
    <dbReference type="NCBI Taxonomy" id="1234143"/>
    <lineage>
        <taxon>Bacteria</taxon>
        <taxon>Pseudomonadati</taxon>
        <taxon>Pseudomonadota</taxon>
        <taxon>Gammaproteobacteria</taxon>
        <taxon>Oceanospirillales</taxon>
        <taxon>Endozoicomonadaceae</taxon>
        <taxon>Endozoicomonas</taxon>
    </lineage>
</organism>
<dbReference type="InterPro" id="IPR013094">
    <property type="entry name" value="AB_hydrolase_3"/>
</dbReference>
<proteinExistence type="inferred from homology"/>
<evidence type="ECO:0000256" key="3">
    <source>
        <dbReference type="SAM" id="SignalP"/>
    </source>
</evidence>
<feature type="chain" id="PRO_5046997991" evidence="3">
    <location>
        <begin position="19"/>
        <end position="336"/>
    </location>
</feature>
<dbReference type="PANTHER" id="PTHR48081:SF30">
    <property type="entry name" value="ACETYL-HYDROLASE LIPR-RELATED"/>
    <property type="match status" value="1"/>
</dbReference>
<gene>
    <name evidence="5" type="ORF">NX720_18705</name>
</gene>
<dbReference type="SUPFAM" id="SSF53474">
    <property type="entry name" value="alpha/beta-Hydrolases"/>
    <property type="match status" value="1"/>
</dbReference>
<keyword evidence="6" id="KW-1185">Reference proteome</keyword>
<feature type="signal peptide" evidence="3">
    <location>
        <begin position="1"/>
        <end position="18"/>
    </location>
</feature>
<feature type="domain" description="Alpha/beta hydrolase fold-3" evidence="4">
    <location>
        <begin position="109"/>
        <end position="312"/>
    </location>
</feature>